<reference evidence="1" key="1">
    <citation type="journal article" date="2015" name="Nature">
        <title>Complex archaea that bridge the gap between prokaryotes and eukaryotes.</title>
        <authorList>
            <person name="Spang A."/>
            <person name="Saw J.H."/>
            <person name="Jorgensen S.L."/>
            <person name="Zaremba-Niedzwiedzka K."/>
            <person name="Martijn J."/>
            <person name="Lind A.E."/>
            <person name="van Eijk R."/>
            <person name="Schleper C."/>
            <person name="Guy L."/>
            <person name="Ettema T.J."/>
        </authorList>
    </citation>
    <scope>NUCLEOTIDE SEQUENCE</scope>
</reference>
<gene>
    <name evidence="1" type="ORF">LCGC14_1262100</name>
</gene>
<name>A0A0F9L0B8_9ZZZZ</name>
<protein>
    <submittedName>
        <fullName evidence="1">Uncharacterized protein</fullName>
    </submittedName>
</protein>
<accession>A0A0F9L0B8</accession>
<dbReference type="AlphaFoldDB" id="A0A0F9L0B8"/>
<proteinExistence type="predicted"/>
<evidence type="ECO:0000313" key="1">
    <source>
        <dbReference type="EMBL" id="KKM88099.1"/>
    </source>
</evidence>
<sequence>MLTDELEELNYHLQEYSERQGFGFNINISKRFEREQNKIIFFFLDQF</sequence>
<organism evidence="1">
    <name type="scientific">marine sediment metagenome</name>
    <dbReference type="NCBI Taxonomy" id="412755"/>
    <lineage>
        <taxon>unclassified sequences</taxon>
        <taxon>metagenomes</taxon>
        <taxon>ecological metagenomes</taxon>
    </lineage>
</organism>
<dbReference type="EMBL" id="LAZR01007008">
    <property type="protein sequence ID" value="KKM88099.1"/>
    <property type="molecule type" value="Genomic_DNA"/>
</dbReference>
<comment type="caution">
    <text evidence="1">The sequence shown here is derived from an EMBL/GenBank/DDBJ whole genome shotgun (WGS) entry which is preliminary data.</text>
</comment>